<gene>
    <name evidence="3" type="ORF">FHS42_003486</name>
</gene>
<dbReference type="Gene3D" id="3.40.50.150">
    <property type="entry name" value="Vaccinia Virus protein VP39"/>
    <property type="match status" value="1"/>
</dbReference>
<accession>A0A7W9QA69</accession>
<dbReference type="InterPro" id="IPR050447">
    <property type="entry name" value="Erg6_SMT_methyltransf"/>
</dbReference>
<dbReference type="CDD" id="cd02440">
    <property type="entry name" value="AdoMet_MTases"/>
    <property type="match status" value="1"/>
</dbReference>
<keyword evidence="3" id="KW-0489">Methyltransferase</keyword>
<dbReference type="Pfam" id="PF08241">
    <property type="entry name" value="Methyltransf_11"/>
    <property type="match status" value="1"/>
</dbReference>
<dbReference type="SUPFAM" id="SSF53335">
    <property type="entry name" value="S-adenosyl-L-methionine-dependent methyltransferases"/>
    <property type="match status" value="1"/>
</dbReference>
<dbReference type="InterPro" id="IPR013216">
    <property type="entry name" value="Methyltransf_11"/>
</dbReference>
<evidence type="ECO:0000256" key="1">
    <source>
        <dbReference type="ARBA" id="ARBA00022679"/>
    </source>
</evidence>
<dbReference type="AlphaFoldDB" id="A0A7W9QA69"/>
<dbReference type="InterPro" id="IPR029063">
    <property type="entry name" value="SAM-dependent_MTases_sf"/>
</dbReference>
<dbReference type="PANTHER" id="PTHR44068:SF1">
    <property type="entry name" value="HYPOTHETICAL LOC100005854"/>
    <property type="match status" value="1"/>
</dbReference>
<reference evidence="3 4" key="1">
    <citation type="submission" date="2020-08" db="EMBL/GenBank/DDBJ databases">
        <title>Genomic Encyclopedia of Type Strains, Phase III (KMG-III): the genomes of soil and plant-associated and newly described type strains.</title>
        <authorList>
            <person name="Whitman W."/>
        </authorList>
    </citation>
    <scope>NUCLEOTIDE SEQUENCE [LARGE SCALE GENOMIC DNA]</scope>
    <source>
        <strain evidence="3 4">CECT 8305</strain>
    </source>
</reference>
<dbReference type="GO" id="GO:0032259">
    <property type="term" value="P:methylation"/>
    <property type="evidence" value="ECO:0007669"/>
    <property type="project" value="UniProtKB-KW"/>
</dbReference>
<dbReference type="EMBL" id="JACHJL010000008">
    <property type="protein sequence ID" value="MBB5936411.1"/>
    <property type="molecule type" value="Genomic_DNA"/>
</dbReference>
<organism evidence="3 4">
    <name type="scientific">Streptomyces zagrosensis</name>
    <dbReference type="NCBI Taxonomy" id="1042984"/>
    <lineage>
        <taxon>Bacteria</taxon>
        <taxon>Bacillati</taxon>
        <taxon>Actinomycetota</taxon>
        <taxon>Actinomycetes</taxon>
        <taxon>Kitasatosporales</taxon>
        <taxon>Streptomycetaceae</taxon>
        <taxon>Streptomyces</taxon>
    </lineage>
</organism>
<dbReference type="RefSeq" id="WP_184573014.1">
    <property type="nucleotide sequence ID" value="NZ_JACHJL010000008.1"/>
</dbReference>
<comment type="caution">
    <text evidence="3">The sequence shown here is derived from an EMBL/GenBank/DDBJ whole genome shotgun (WGS) entry which is preliminary data.</text>
</comment>
<feature type="domain" description="Methyltransferase type 11" evidence="2">
    <location>
        <begin position="73"/>
        <end position="172"/>
    </location>
</feature>
<dbReference type="PANTHER" id="PTHR44068">
    <property type="entry name" value="ZGC:194242"/>
    <property type="match status" value="1"/>
</dbReference>
<evidence type="ECO:0000313" key="3">
    <source>
        <dbReference type="EMBL" id="MBB5936411.1"/>
    </source>
</evidence>
<dbReference type="GO" id="GO:0006696">
    <property type="term" value="P:ergosterol biosynthetic process"/>
    <property type="evidence" value="ECO:0007669"/>
    <property type="project" value="TreeGrafter"/>
</dbReference>
<protein>
    <submittedName>
        <fullName evidence="3">Ubiquinone/menaquinone biosynthesis C-methylase UbiE</fullName>
    </submittedName>
</protein>
<dbReference type="GO" id="GO:0003838">
    <property type="term" value="F:sterol 24-C-methyltransferase activity"/>
    <property type="evidence" value="ECO:0007669"/>
    <property type="project" value="TreeGrafter"/>
</dbReference>
<sequence>MAELSSAEHFRTKVQPYYRRLESRLGYTILLGRTRHMGWYEHGQSPWAFSAAMRRMEAVLARKLALSPGAKVLDAGCGVGDVAPTVARLTGAEVVGIDCIEPDIAIARRRTTRTPDQIGATRFLVGHFHGLPFDGDSFDGLYTMETFCHSARPEKALSEFFRVLRPGGRLVINDYSFVQSAVSPTIGARWRALSEVLAAPSTFPRGDLEEYVINAGFTVEAVTDATPNVLPHDACFRDARKDLPYALARSMGRYNTAVELYRHRAAARYEIHVTTKPAPGAASVAGEDQHPS</sequence>
<evidence type="ECO:0000313" key="4">
    <source>
        <dbReference type="Proteomes" id="UP000588098"/>
    </source>
</evidence>
<keyword evidence="3" id="KW-0830">Ubiquinone</keyword>
<keyword evidence="1" id="KW-0808">Transferase</keyword>
<evidence type="ECO:0000259" key="2">
    <source>
        <dbReference type="Pfam" id="PF08241"/>
    </source>
</evidence>
<dbReference type="Proteomes" id="UP000588098">
    <property type="component" value="Unassembled WGS sequence"/>
</dbReference>
<name>A0A7W9QA69_9ACTN</name>
<proteinExistence type="predicted"/>
<keyword evidence="4" id="KW-1185">Reference proteome</keyword>